<dbReference type="Gene3D" id="3.40.50.300">
    <property type="entry name" value="P-loop containing nucleotide triphosphate hydrolases"/>
    <property type="match status" value="2"/>
</dbReference>
<evidence type="ECO:0000313" key="3">
    <source>
        <dbReference type="EMBL" id="AVR90048.1"/>
    </source>
</evidence>
<keyword evidence="3" id="KW-0067">ATP-binding</keyword>
<keyword evidence="3" id="KW-0378">Hydrolase</keyword>
<dbReference type="GO" id="GO:0004386">
    <property type="term" value="F:helicase activity"/>
    <property type="evidence" value="ECO:0007669"/>
    <property type="project" value="UniProtKB-KW"/>
</dbReference>
<sequence length="979" mass="107927">MALTLKRYQREALAALARFFTLARGARDEAALDAAFRQTLLEQEHAAETIPPYLAQGFVSDEGATPYVCVRIPTGGGKTLLGAHALAAAARHYTGQDRPLALWLVPTNVIRQQTLVALKTPGHPYREALEAHFGVDGVRVLDIADSDQIRPQDIGARALVIVGTLQALRVDDTSGRDVYAYKEAFEPHFERAPELPGFERVGERDLEAQPYLGCGDLGKVKRSFANLMYWHRPVVIIDEAHNARTPLSYDSFARLRPAALIEMTATPVRQGRHRSNVLYHVSAEELKAEEMIKLPIVLSAHPNWEEAVRDALLTRTRLAEEAARELAAGGDYLRPILLLQAEDKRGEITVERLREHLITQEHVAPERIAVATGTQRELDGVNLFDPACPVEVVITVEALKEGWDCSFAYVFCSLQNVGSSRDMEQLLGRVLRMPYAKRRRSELLNRAYAHLASTQSARVAGELADRLVAMGFEELEAVQAVFPTSLPLFGDAGAEGEPSAPALPALELVLPAAAAAGLFALDGGAAMPALRIETRPDGDLRVCLDAPPPPELRAALVGALPERKAREALMHELDRFELRHRAFTSPSQRGVAFRPLPLLCVRDAQGELELAERETLLDLAGFALAEQPPELPGFHPDEAPGAYLVDLDRGRLRIEQERAGYAVNLDLVPTTVSETDLLHWLDARLREPGTPQPQMLAWLVRVLRWLERHEGHTLTALVRHRNRLADALAERLRVLREHAQRQGLQRVLTGFETPACISAEYVFVFGRGLYPARPPYYTGRYRFAKHYYGVVGDLQEAAARQSDHEYHCAVALDGLAEVRHWVRNLPRFPEFSFWLPTASDRFYPDFVAELEDGRLLVVEYKGEGYKSSDDAVEKQRVGELWAGLSGNLFLLAVERDAQGRGVAEQLRTCIGAGECAIPEHARVVARVDIGFDGGVVPAGSEGTVVSVYDGGAAYAVEFGAMAGPMGVVFAAAAVLRRVS</sequence>
<dbReference type="RefSeq" id="WP_107222057.1">
    <property type="nucleotide sequence ID" value="NZ_CP028339.1"/>
</dbReference>
<dbReference type="PANTHER" id="PTHR47396:SF1">
    <property type="entry name" value="ATP-DEPENDENT HELICASE IRC3-RELATED"/>
    <property type="match status" value="1"/>
</dbReference>
<dbReference type="REBASE" id="244590">
    <property type="entry name" value="TarK172ORF3168P"/>
</dbReference>
<evidence type="ECO:0000259" key="2">
    <source>
        <dbReference type="SMART" id="SM00487"/>
    </source>
</evidence>
<dbReference type="PANTHER" id="PTHR47396">
    <property type="entry name" value="TYPE I RESTRICTION ENZYME ECOKI R PROTEIN"/>
    <property type="match status" value="1"/>
</dbReference>
<dbReference type="OrthoDB" id="9800023at2"/>
<proteinExistence type="predicted"/>
<keyword evidence="4" id="KW-1185">Reference proteome</keyword>
<dbReference type="GO" id="GO:0016787">
    <property type="term" value="F:hydrolase activity"/>
    <property type="evidence" value="ECO:0007669"/>
    <property type="project" value="InterPro"/>
</dbReference>
<reference evidence="3 4" key="1">
    <citation type="submission" date="2018-03" db="EMBL/GenBank/DDBJ databases">
        <title>Complete genome sequence of Thauera aromatica, a model organism for studying aromatic compound degradation under denitrifying conditions.</title>
        <authorList>
            <person name="Lo H.-Y."/>
            <person name="Goris T."/>
            <person name="Boll M."/>
            <person name="Mueller J.A."/>
        </authorList>
    </citation>
    <scope>NUCLEOTIDE SEQUENCE [LARGE SCALE GENOMIC DNA]</scope>
    <source>
        <strain evidence="3 4">K172</strain>
    </source>
</reference>
<dbReference type="AlphaFoldDB" id="A0A2R4BRS6"/>
<accession>A0A2R4BRS6</accession>
<dbReference type="Pfam" id="PF04851">
    <property type="entry name" value="ResIII"/>
    <property type="match status" value="1"/>
</dbReference>
<dbReference type="GO" id="GO:0005524">
    <property type="term" value="F:ATP binding"/>
    <property type="evidence" value="ECO:0007669"/>
    <property type="project" value="InterPro"/>
</dbReference>
<dbReference type="GO" id="GO:0005829">
    <property type="term" value="C:cytosol"/>
    <property type="evidence" value="ECO:0007669"/>
    <property type="project" value="TreeGrafter"/>
</dbReference>
<dbReference type="GO" id="GO:0003677">
    <property type="term" value="F:DNA binding"/>
    <property type="evidence" value="ECO:0007669"/>
    <property type="project" value="InterPro"/>
</dbReference>
<feature type="domain" description="Helicase ATP-binding" evidence="2">
    <location>
        <begin position="38"/>
        <end position="297"/>
    </location>
</feature>
<evidence type="ECO:0000313" key="4">
    <source>
        <dbReference type="Proteomes" id="UP000241885"/>
    </source>
</evidence>
<keyword evidence="1" id="KW-1133">Transmembrane helix</keyword>
<name>A0A2R4BRS6_THAAR</name>
<feature type="transmembrane region" description="Helical" evidence="1">
    <location>
        <begin position="952"/>
        <end position="975"/>
    </location>
</feature>
<dbReference type="SMART" id="SM00487">
    <property type="entry name" value="DEXDc"/>
    <property type="match status" value="1"/>
</dbReference>
<dbReference type="SUPFAM" id="SSF52540">
    <property type="entry name" value="P-loop containing nucleoside triphosphate hydrolases"/>
    <property type="match status" value="2"/>
</dbReference>
<keyword evidence="3" id="KW-0347">Helicase</keyword>
<evidence type="ECO:0000256" key="1">
    <source>
        <dbReference type="SAM" id="Phobius"/>
    </source>
</evidence>
<dbReference type="Proteomes" id="UP000241885">
    <property type="component" value="Chromosome"/>
</dbReference>
<keyword evidence="1" id="KW-0472">Membrane</keyword>
<dbReference type="InterPro" id="IPR050742">
    <property type="entry name" value="Helicase_Restrict-Modif_Enz"/>
</dbReference>
<dbReference type="InterPro" id="IPR027417">
    <property type="entry name" value="P-loop_NTPase"/>
</dbReference>
<keyword evidence="3" id="KW-0547">Nucleotide-binding</keyword>
<keyword evidence="1" id="KW-0812">Transmembrane</keyword>
<organism evidence="3 4">
    <name type="scientific">Thauera aromatica K172</name>
    <dbReference type="NCBI Taxonomy" id="44139"/>
    <lineage>
        <taxon>Bacteria</taxon>
        <taxon>Pseudomonadati</taxon>
        <taxon>Pseudomonadota</taxon>
        <taxon>Betaproteobacteria</taxon>
        <taxon>Rhodocyclales</taxon>
        <taxon>Zoogloeaceae</taxon>
        <taxon>Thauera</taxon>
    </lineage>
</organism>
<dbReference type="KEGG" id="tak:Tharo_3167"/>
<dbReference type="InterPro" id="IPR014001">
    <property type="entry name" value="Helicase_ATP-bd"/>
</dbReference>
<dbReference type="EMBL" id="CP028339">
    <property type="protein sequence ID" value="AVR90048.1"/>
    <property type="molecule type" value="Genomic_DNA"/>
</dbReference>
<gene>
    <name evidence="3" type="ORF">Tharo_3167</name>
</gene>
<dbReference type="InterPro" id="IPR006935">
    <property type="entry name" value="Helicase/UvrB_N"/>
</dbReference>
<protein>
    <submittedName>
        <fullName evidence="3">Putative helicase</fullName>
    </submittedName>
</protein>